<dbReference type="PANTHER" id="PTHR11735">
    <property type="entry name" value="TRNA N6-ADENOSINE THREONYLCARBAMOYLTRANSFERASE"/>
    <property type="match status" value="1"/>
</dbReference>
<dbReference type="EMBL" id="MHTG01000022">
    <property type="protein sequence ID" value="OHA57067.1"/>
    <property type="molecule type" value="Genomic_DNA"/>
</dbReference>
<dbReference type="PANTHER" id="PTHR11735:SF6">
    <property type="entry name" value="TRNA N6-ADENOSINE THREONYLCARBAMOYLTRANSFERASE, MITOCHONDRIAL"/>
    <property type="match status" value="1"/>
</dbReference>
<dbReference type="PRINTS" id="PR00789">
    <property type="entry name" value="OSIALOPTASE"/>
</dbReference>
<feature type="binding site" evidence="8">
    <location>
        <position position="118"/>
    </location>
    <ligand>
        <name>Fe cation</name>
        <dbReference type="ChEBI" id="CHEBI:24875"/>
    </ligand>
</feature>
<dbReference type="NCBIfam" id="TIGR03723">
    <property type="entry name" value="T6A_TsaD_YgjD"/>
    <property type="match status" value="1"/>
</dbReference>
<dbReference type="FunFam" id="3.30.420.40:FF:000040">
    <property type="entry name" value="tRNA N6-adenosine threonylcarbamoyltransferase"/>
    <property type="match status" value="1"/>
</dbReference>
<evidence type="ECO:0000259" key="9">
    <source>
        <dbReference type="Pfam" id="PF00814"/>
    </source>
</evidence>
<comment type="function">
    <text evidence="8">Required for the formation of a threonylcarbamoyl group on adenosine at position 37 (t(6)A37) in tRNAs that read codons beginning with adenine. Is involved in the transfer of the threonylcarbamoyl moiety of threonylcarbamoyl-AMP (TC-AMP) to the N6 group of A37, together with TsaE and TsaB. TsaD likely plays a direct catalytic role in this reaction.</text>
</comment>
<feature type="binding site" evidence="8">
    <location>
        <position position="194"/>
    </location>
    <ligand>
        <name>substrate</name>
    </ligand>
</feature>
<dbReference type="SUPFAM" id="SSF53067">
    <property type="entry name" value="Actin-like ATPase domain"/>
    <property type="match status" value="2"/>
</dbReference>
<dbReference type="Pfam" id="PF00814">
    <property type="entry name" value="TsaD"/>
    <property type="match status" value="1"/>
</dbReference>
<dbReference type="Proteomes" id="UP000176494">
    <property type="component" value="Unassembled WGS sequence"/>
</dbReference>
<evidence type="ECO:0000313" key="10">
    <source>
        <dbReference type="EMBL" id="OHA57067.1"/>
    </source>
</evidence>
<comment type="caution">
    <text evidence="10">The sequence shown here is derived from an EMBL/GenBank/DDBJ whole genome shotgun (WGS) entry which is preliminary data.</text>
</comment>
<gene>
    <name evidence="8" type="primary">tsaD</name>
    <name evidence="10" type="ORF">A2114_02175</name>
</gene>
<evidence type="ECO:0000313" key="11">
    <source>
        <dbReference type="Proteomes" id="UP000176494"/>
    </source>
</evidence>
<feature type="binding site" evidence="8">
    <location>
        <position position="322"/>
    </location>
    <ligand>
        <name>Fe cation</name>
        <dbReference type="ChEBI" id="CHEBI:24875"/>
    </ligand>
</feature>
<dbReference type="CDD" id="cd24133">
    <property type="entry name" value="ASKHA_NBD_TsaD_bac"/>
    <property type="match status" value="1"/>
</dbReference>
<evidence type="ECO:0000256" key="2">
    <source>
        <dbReference type="ARBA" id="ARBA00022679"/>
    </source>
</evidence>
<dbReference type="AlphaFoldDB" id="A0A1G2Q932"/>
<comment type="similarity">
    <text evidence="8">Belongs to the KAE1 / TsaD family.</text>
</comment>
<feature type="domain" description="Gcp-like" evidence="9">
    <location>
        <begin position="30"/>
        <end position="328"/>
    </location>
</feature>
<comment type="catalytic activity">
    <reaction evidence="7 8">
        <text>L-threonylcarbamoyladenylate + adenosine(37) in tRNA = N(6)-L-threonylcarbamoyladenosine(37) in tRNA + AMP + H(+)</text>
        <dbReference type="Rhea" id="RHEA:37059"/>
        <dbReference type="Rhea" id="RHEA-COMP:10162"/>
        <dbReference type="Rhea" id="RHEA-COMP:10163"/>
        <dbReference type="ChEBI" id="CHEBI:15378"/>
        <dbReference type="ChEBI" id="CHEBI:73682"/>
        <dbReference type="ChEBI" id="CHEBI:74411"/>
        <dbReference type="ChEBI" id="CHEBI:74418"/>
        <dbReference type="ChEBI" id="CHEBI:456215"/>
        <dbReference type="EC" id="2.3.1.234"/>
    </reaction>
</comment>
<keyword evidence="1 8" id="KW-0963">Cytoplasm</keyword>
<sequence length="361" mass="38776">MKILAIETSCDETAVSIVEASGDLSNHRFQVLSHQVASQIKEHAPFGGVVPSIAKREHLKNLPLVLDQALGEASLTPEKIDAIAVTVGPGLEPALWAGITFAQDLAVKWQKPLVPANHLEGHVVSVLLGDETGEMRNEKIELPAVALIISGGHTELVLVKNFGQYERLGGTRDDAVGEAFDKVARLLGLPYPGGPEISKLANLEVKPPLGGLTSKWHLPRPMIDSPNLDFSFSGLKTAVRYAIQKHGELSEADKRSLACEFQDAVIEVLLAKTLKALDQTGAQSLIIGGGVVANPRLREVFTQVSSQSHFSLHIPRLSLATDNATMIAMAGYFRYLAGEIIPPEQALATDIIIARGNLPLK</sequence>
<evidence type="ECO:0000256" key="5">
    <source>
        <dbReference type="ARBA" id="ARBA00023004"/>
    </source>
</evidence>
<dbReference type="InterPro" id="IPR000905">
    <property type="entry name" value="Gcp-like_dom"/>
</dbReference>
<proteinExistence type="inferred from homology"/>
<dbReference type="InterPro" id="IPR017861">
    <property type="entry name" value="KAE1/TsaD"/>
</dbReference>
<evidence type="ECO:0000256" key="6">
    <source>
        <dbReference type="ARBA" id="ARBA00023315"/>
    </source>
</evidence>
<reference evidence="10 11" key="1">
    <citation type="journal article" date="2016" name="Nat. Commun.">
        <title>Thousands of microbial genomes shed light on interconnected biogeochemical processes in an aquifer system.</title>
        <authorList>
            <person name="Anantharaman K."/>
            <person name="Brown C.T."/>
            <person name="Hug L.A."/>
            <person name="Sharon I."/>
            <person name="Castelle C.J."/>
            <person name="Probst A.J."/>
            <person name="Thomas B.C."/>
            <person name="Singh A."/>
            <person name="Wilkins M.J."/>
            <person name="Karaoz U."/>
            <person name="Brodie E.L."/>
            <person name="Williams K.H."/>
            <person name="Hubbard S.S."/>
            <person name="Banfield J.F."/>
        </authorList>
    </citation>
    <scope>NUCLEOTIDE SEQUENCE [LARGE SCALE GENOMIC DNA]</scope>
</reference>
<keyword evidence="3 8" id="KW-0819">tRNA processing</keyword>
<comment type="caution">
    <text evidence="8">Lacks conserved residue(s) required for the propagation of feature annotation.</text>
</comment>
<evidence type="ECO:0000256" key="7">
    <source>
        <dbReference type="ARBA" id="ARBA00048117"/>
    </source>
</evidence>
<protein>
    <recommendedName>
        <fullName evidence="8">tRNA N6-adenosine threonylcarbamoyltransferase</fullName>
        <ecNumber evidence="8">2.3.1.234</ecNumber>
    </recommendedName>
    <alternativeName>
        <fullName evidence="8">N6-L-threonylcarbamoyladenine synthase</fullName>
        <shortName evidence="8">t(6)A synthase</shortName>
    </alternativeName>
    <alternativeName>
        <fullName evidence="8">t(6)A37 threonylcarbamoyladenosine biosynthesis protein TsaD</fullName>
    </alternativeName>
    <alternativeName>
        <fullName evidence="8">tRNA threonylcarbamoyladenosine biosynthesis protein TsaD</fullName>
    </alternativeName>
</protein>
<comment type="cofactor">
    <cofactor evidence="8">
        <name>Fe(2+)</name>
        <dbReference type="ChEBI" id="CHEBI:29033"/>
    </cofactor>
    <text evidence="8">Binds 1 Fe(2+) ion per subunit.</text>
</comment>
<accession>A0A1G2Q932</accession>
<feature type="binding site" evidence="8">
    <location>
        <begin position="148"/>
        <end position="152"/>
    </location>
    <ligand>
        <name>substrate</name>
    </ligand>
</feature>
<evidence type="ECO:0000256" key="3">
    <source>
        <dbReference type="ARBA" id="ARBA00022694"/>
    </source>
</evidence>
<feature type="binding site" evidence="8">
    <location>
        <position position="181"/>
    </location>
    <ligand>
        <name>substrate</name>
    </ligand>
</feature>
<comment type="subcellular location">
    <subcellularLocation>
        <location evidence="8">Cytoplasm</location>
    </subcellularLocation>
</comment>
<keyword evidence="4 8" id="KW-0479">Metal-binding</keyword>
<keyword evidence="2 8" id="KW-0808">Transferase</keyword>
<name>A0A1G2Q932_9BACT</name>
<dbReference type="Gene3D" id="3.30.420.40">
    <property type="match status" value="2"/>
</dbReference>
<evidence type="ECO:0000256" key="1">
    <source>
        <dbReference type="ARBA" id="ARBA00022490"/>
    </source>
</evidence>
<feature type="binding site" evidence="8">
    <location>
        <position position="294"/>
    </location>
    <ligand>
        <name>substrate</name>
    </ligand>
</feature>
<dbReference type="STRING" id="1802435.A2114_02175"/>
<dbReference type="InterPro" id="IPR022450">
    <property type="entry name" value="TsaD"/>
</dbReference>
<evidence type="ECO:0000256" key="8">
    <source>
        <dbReference type="HAMAP-Rule" id="MF_01445"/>
    </source>
</evidence>
<dbReference type="NCBIfam" id="TIGR00329">
    <property type="entry name" value="gcp_kae1"/>
    <property type="match status" value="1"/>
</dbReference>
<dbReference type="GO" id="GO:0005737">
    <property type="term" value="C:cytoplasm"/>
    <property type="evidence" value="ECO:0007669"/>
    <property type="project" value="UniProtKB-SubCell"/>
</dbReference>
<dbReference type="GO" id="GO:0061711">
    <property type="term" value="F:tRNA N(6)-L-threonylcarbamoyladenine synthase activity"/>
    <property type="evidence" value="ECO:0007669"/>
    <property type="project" value="UniProtKB-EC"/>
</dbReference>
<dbReference type="GO" id="GO:0002949">
    <property type="term" value="P:tRNA threonylcarbamoyladenosine modification"/>
    <property type="evidence" value="ECO:0007669"/>
    <property type="project" value="UniProtKB-UniRule"/>
</dbReference>
<dbReference type="InterPro" id="IPR043129">
    <property type="entry name" value="ATPase_NBD"/>
</dbReference>
<dbReference type="EC" id="2.3.1.234" evidence="8"/>
<feature type="binding site" evidence="8">
    <location>
        <position position="122"/>
    </location>
    <ligand>
        <name>Fe cation</name>
        <dbReference type="ChEBI" id="CHEBI:24875"/>
    </ligand>
</feature>
<organism evidence="10 11">
    <name type="scientific">Candidatus Vogelbacteria bacterium GWA1_51_14</name>
    <dbReference type="NCBI Taxonomy" id="1802435"/>
    <lineage>
        <taxon>Bacteria</taxon>
        <taxon>Candidatus Vogeliibacteriota</taxon>
    </lineage>
</organism>
<dbReference type="FunFam" id="3.30.420.40:FF:000012">
    <property type="entry name" value="tRNA N6-adenosine threonylcarbamoyltransferase"/>
    <property type="match status" value="1"/>
</dbReference>
<keyword evidence="5 8" id="KW-0408">Iron</keyword>
<dbReference type="GO" id="GO:0005506">
    <property type="term" value="F:iron ion binding"/>
    <property type="evidence" value="ECO:0007669"/>
    <property type="project" value="UniProtKB-UniRule"/>
</dbReference>
<keyword evidence="6 8" id="KW-0012">Acyltransferase</keyword>
<evidence type="ECO:0000256" key="4">
    <source>
        <dbReference type="ARBA" id="ARBA00022723"/>
    </source>
</evidence>
<dbReference type="HAMAP" id="MF_01445">
    <property type="entry name" value="TsaD"/>
    <property type="match status" value="1"/>
</dbReference>